<protein>
    <recommendedName>
        <fullName evidence="2">Antitoxin</fullName>
    </recommendedName>
</protein>
<dbReference type="Pfam" id="PF02604">
    <property type="entry name" value="PhdYeFM_antitox"/>
    <property type="match status" value="1"/>
</dbReference>
<dbReference type="KEGG" id="mana:MAMMFC1_02350"/>
<dbReference type="SUPFAM" id="SSF143120">
    <property type="entry name" value="YefM-like"/>
    <property type="match status" value="1"/>
</dbReference>
<name>A0A348AKR8_9FIRM</name>
<dbReference type="InterPro" id="IPR036165">
    <property type="entry name" value="YefM-like_sf"/>
</dbReference>
<dbReference type="EMBL" id="AP018449">
    <property type="protein sequence ID" value="BBB91666.1"/>
    <property type="molecule type" value="Genomic_DNA"/>
</dbReference>
<evidence type="ECO:0000256" key="2">
    <source>
        <dbReference type="RuleBase" id="RU362080"/>
    </source>
</evidence>
<evidence type="ECO:0000256" key="1">
    <source>
        <dbReference type="ARBA" id="ARBA00009981"/>
    </source>
</evidence>
<dbReference type="InterPro" id="IPR006442">
    <property type="entry name" value="Antitoxin_Phd/YefM"/>
</dbReference>
<dbReference type="Gene3D" id="3.40.1620.10">
    <property type="entry name" value="YefM-like domain"/>
    <property type="match status" value="1"/>
</dbReference>
<dbReference type="InterPro" id="IPR051405">
    <property type="entry name" value="phD/YefM_antitoxin"/>
</dbReference>
<keyword evidence="4" id="KW-1185">Reference proteome</keyword>
<proteinExistence type="inferred from homology"/>
<reference evidence="3 4" key="1">
    <citation type="journal article" date="2018" name="Int. J. Syst. Evol. Microbiol.">
        <title>Methylomusa anaerophila gen. nov., sp. nov., an anaerobic methanol-utilizing bacterium isolated from a microbial fuel cell.</title>
        <authorList>
            <person name="Amano N."/>
            <person name="Yamamuro A."/>
            <person name="Miyahara M."/>
            <person name="Kouzuma A."/>
            <person name="Abe T."/>
            <person name="Watanabe K."/>
        </authorList>
    </citation>
    <scope>NUCLEOTIDE SEQUENCE [LARGE SCALE GENOMIC DNA]</scope>
    <source>
        <strain evidence="3 4">MMFC1</strain>
    </source>
</reference>
<comment type="function">
    <text evidence="2">Antitoxin component of a type II toxin-antitoxin (TA) system.</text>
</comment>
<comment type="similarity">
    <text evidence="1 2">Belongs to the phD/YefM antitoxin family.</text>
</comment>
<evidence type="ECO:0000313" key="4">
    <source>
        <dbReference type="Proteomes" id="UP000276437"/>
    </source>
</evidence>
<sequence length="85" mass="9899">MLAVNYSSVRENFKTYCDKANNDFETIVITRKQGGNVVLLSEAEYNNIMENLFIRSNKKTYDRLLESMEQLKSGKAQTRKIIEDE</sequence>
<dbReference type="AlphaFoldDB" id="A0A348AKR8"/>
<accession>A0A348AKR8</accession>
<gene>
    <name evidence="3" type="primary">yefM</name>
    <name evidence="3" type="ORF">MAMMFC1_02350</name>
</gene>
<organism evidence="3 4">
    <name type="scientific">Methylomusa anaerophila</name>
    <dbReference type="NCBI Taxonomy" id="1930071"/>
    <lineage>
        <taxon>Bacteria</taxon>
        <taxon>Bacillati</taxon>
        <taxon>Bacillota</taxon>
        <taxon>Negativicutes</taxon>
        <taxon>Selenomonadales</taxon>
        <taxon>Sporomusaceae</taxon>
        <taxon>Methylomusa</taxon>
    </lineage>
</organism>
<dbReference type="Gene3D" id="1.10.1220.170">
    <property type="match status" value="1"/>
</dbReference>
<dbReference type="OrthoDB" id="6427at2"/>
<dbReference type="Proteomes" id="UP000276437">
    <property type="component" value="Chromosome"/>
</dbReference>
<evidence type="ECO:0000313" key="3">
    <source>
        <dbReference type="EMBL" id="BBB91666.1"/>
    </source>
</evidence>
<dbReference type="RefSeq" id="WP_126308657.1">
    <property type="nucleotide sequence ID" value="NZ_AP018449.1"/>
</dbReference>
<dbReference type="PANTHER" id="PTHR33713">
    <property type="entry name" value="ANTITOXIN YAFN-RELATED"/>
    <property type="match status" value="1"/>
</dbReference>
<dbReference type="PANTHER" id="PTHR33713:SF6">
    <property type="entry name" value="ANTITOXIN YEFM"/>
    <property type="match status" value="1"/>
</dbReference>